<reference evidence="2 3" key="1">
    <citation type="submission" date="2020-04" db="EMBL/GenBank/DDBJ databases">
        <title>Perkinsus olseni comparative genomics.</title>
        <authorList>
            <person name="Bogema D.R."/>
        </authorList>
    </citation>
    <scope>NUCLEOTIDE SEQUENCE [LARGE SCALE GENOMIC DNA]</scope>
    <source>
        <strain evidence="2 3">ATCC PRA-207</strain>
    </source>
</reference>
<feature type="non-terminal residue" evidence="2">
    <location>
        <position position="452"/>
    </location>
</feature>
<name>A0A7J6QW57_PEROL</name>
<sequence>IRTESISTAYFLDSDSIFEQDFVDARSSSAGGSSVPSSRLRPALFAVSSTLPRIHPITGQGYYPTGVDHFGPRSMVHAPMVTSAGYREMKKLRREAEAANYEKTRTLIFGRFRRANSSAPLWIGDPAVYAAIYSTNPSVNPFFPGPFEPGGPWRSRKGTALGSVMQRESSAALVLVVGVDATAQHNDQGKLKYGITVAVLACQLFLNYTQQQCAMNDICCFPMAPVGTAAELWAADLKQAQATLQDVVRECDGTLRAAATGGRSQDGVGTAIAVTRGRIAQLRHLHSHLARGLSNLSTEPEAHGLTQREILHRAELLRQLEEDIRRAWSNFQSSLHPRRGLPDLESGSTLEEEGSQVATAAGSDGNMLSSERLVAQQDEHLDYLRGSVSNLKHIGTAINSEIEVCRSPDTLNPSASVEVHCKLLDEVHEATDHAHAKQKSGMMPWAANRHLY</sequence>
<dbReference type="Gene3D" id="1.20.5.110">
    <property type="match status" value="1"/>
</dbReference>
<comment type="caution">
    <text evidence="2">The sequence shown here is derived from an EMBL/GenBank/DDBJ whole genome shotgun (WGS) entry which is preliminary data.</text>
</comment>
<dbReference type="AlphaFoldDB" id="A0A7J6QW57"/>
<feature type="region of interest" description="Disordered" evidence="1">
    <location>
        <begin position="335"/>
        <end position="365"/>
    </location>
</feature>
<dbReference type="Proteomes" id="UP000553632">
    <property type="component" value="Unassembled WGS sequence"/>
</dbReference>
<evidence type="ECO:0000313" key="3">
    <source>
        <dbReference type="Proteomes" id="UP000553632"/>
    </source>
</evidence>
<evidence type="ECO:0000313" key="2">
    <source>
        <dbReference type="EMBL" id="KAF4711946.1"/>
    </source>
</evidence>
<keyword evidence="3" id="KW-1185">Reference proteome</keyword>
<dbReference type="SUPFAM" id="SSF58038">
    <property type="entry name" value="SNARE fusion complex"/>
    <property type="match status" value="1"/>
</dbReference>
<dbReference type="CDD" id="cd15841">
    <property type="entry name" value="SNARE_Qc"/>
    <property type="match status" value="1"/>
</dbReference>
<accession>A0A7J6QW57</accession>
<organism evidence="2 3">
    <name type="scientific">Perkinsus olseni</name>
    <name type="common">Perkinsus atlanticus</name>
    <dbReference type="NCBI Taxonomy" id="32597"/>
    <lineage>
        <taxon>Eukaryota</taxon>
        <taxon>Sar</taxon>
        <taxon>Alveolata</taxon>
        <taxon>Perkinsozoa</taxon>
        <taxon>Perkinsea</taxon>
        <taxon>Perkinsida</taxon>
        <taxon>Perkinsidae</taxon>
        <taxon>Perkinsus</taxon>
    </lineage>
</organism>
<evidence type="ECO:0000256" key="1">
    <source>
        <dbReference type="SAM" id="MobiDB-lite"/>
    </source>
</evidence>
<protein>
    <submittedName>
        <fullName evidence="2">Uncharacterized protein</fullName>
    </submittedName>
</protein>
<proteinExistence type="predicted"/>
<gene>
    <name evidence="2" type="ORF">FOZ63_018328</name>
</gene>
<dbReference type="EMBL" id="JABANO010030395">
    <property type="protein sequence ID" value="KAF4711946.1"/>
    <property type="molecule type" value="Genomic_DNA"/>
</dbReference>